<dbReference type="STRING" id="545696.HOLDEFILI_01070"/>
<evidence type="ECO:0000256" key="5">
    <source>
        <dbReference type="ARBA" id="ARBA00022989"/>
    </source>
</evidence>
<accession>B9Y5I8</accession>
<proteinExistence type="inferred from homology"/>
<feature type="transmembrane region" description="Helical" evidence="7">
    <location>
        <begin position="121"/>
        <end position="145"/>
    </location>
</feature>
<dbReference type="SUPFAM" id="SSF161098">
    <property type="entry name" value="MetI-like"/>
    <property type="match status" value="1"/>
</dbReference>
<evidence type="ECO:0000256" key="7">
    <source>
        <dbReference type="RuleBase" id="RU363032"/>
    </source>
</evidence>
<dbReference type="eggNOG" id="COG3639">
    <property type="taxonomic scope" value="Bacteria"/>
</dbReference>
<dbReference type="InterPro" id="IPR000515">
    <property type="entry name" value="MetI-like"/>
</dbReference>
<organism evidence="9 10">
    <name type="scientific">Holdemania filiformis DSM 12042</name>
    <dbReference type="NCBI Taxonomy" id="545696"/>
    <lineage>
        <taxon>Bacteria</taxon>
        <taxon>Bacillati</taxon>
        <taxon>Bacillota</taxon>
        <taxon>Erysipelotrichia</taxon>
        <taxon>Erysipelotrichales</taxon>
        <taxon>Erysipelotrichaceae</taxon>
        <taxon>Holdemania</taxon>
    </lineage>
</organism>
<feature type="transmembrane region" description="Helical" evidence="7">
    <location>
        <begin position="78"/>
        <end position="100"/>
    </location>
</feature>
<feature type="transmembrane region" description="Helical" evidence="7">
    <location>
        <begin position="51"/>
        <end position="72"/>
    </location>
</feature>
<keyword evidence="5 7" id="KW-1133">Transmembrane helix</keyword>
<evidence type="ECO:0000259" key="8">
    <source>
        <dbReference type="PROSITE" id="PS50928"/>
    </source>
</evidence>
<reference evidence="9 10" key="1">
    <citation type="submission" date="2008-12" db="EMBL/GenBank/DDBJ databases">
        <authorList>
            <person name="Fulton L."/>
            <person name="Clifton S."/>
            <person name="Fulton B."/>
            <person name="Xu J."/>
            <person name="Minx P."/>
            <person name="Pepin K.H."/>
            <person name="Johnson M."/>
            <person name="Bhonagiri V."/>
            <person name="Nash W.E."/>
            <person name="Mardis E.R."/>
            <person name="Wilson R.K."/>
        </authorList>
    </citation>
    <scope>NUCLEOTIDE SEQUENCE [LARGE SCALE GENOMIC DNA]</scope>
    <source>
        <strain evidence="9 10">DSM 12042</strain>
    </source>
</reference>
<evidence type="ECO:0000256" key="2">
    <source>
        <dbReference type="ARBA" id="ARBA00022448"/>
    </source>
</evidence>
<evidence type="ECO:0000256" key="6">
    <source>
        <dbReference type="ARBA" id="ARBA00023136"/>
    </source>
</evidence>
<evidence type="ECO:0000256" key="1">
    <source>
        <dbReference type="ARBA" id="ARBA00004651"/>
    </source>
</evidence>
<feature type="non-terminal residue" evidence="9">
    <location>
        <position position="202"/>
    </location>
</feature>
<dbReference type="Gene3D" id="1.10.3720.10">
    <property type="entry name" value="MetI-like"/>
    <property type="match status" value="1"/>
</dbReference>
<dbReference type="EMBL" id="ACCF01000060">
    <property type="protein sequence ID" value="EEF68746.1"/>
    <property type="molecule type" value="Genomic_DNA"/>
</dbReference>
<dbReference type="Proteomes" id="UP000005950">
    <property type="component" value="Unassembled WGS sequence"/>
</dbReference>
<comment type="similarity">
    <text evidence="7">Belongs to the binding-protein-dependent transport system permease family.</text>
</comment>
<feature type="transmembrane region" description="Helical" evidence="7">
    <location>
        <begin position="20"/>
        <end position="42"/>
    </location>
</feature>
<dbReference type="PANTHER" id="PTHR30043">
    <property type="entry name" value="PHOSPHONATES TRANSPORT SYSTEM PERMEASE PROTEIN"/>
    <property type="match status" value="1"/>
</dbReference>
<sequence length="202" mass="21826">MKTKLRVTPLSEQLKKGTLFVGLGGLFVIVVQLMDLDVEIFVQRFGNLPEVLMRFAAFDITLIPSILSQTLLSICLAFSALVLGAVIAYFLAILAAENLTPSPILSMLIKACASMIRAVPALAWILMVVASVGFGNIGGVLGLVFPTVGYLTKSYAAAFEEDGDEKIEALKSTGARWINIVFQAVTVDCMPKLISWTAIHFE</sequence>
<keyword evidence="3" id="KW-1003">Cell membrane</keyword>
<name>B9Y5I8_9FIRM</name>
<feature type="domain" description="ABC transmembrane type-1" evidence="8">
    <location>
        <begin position="70"/>
        <end position="202"/>
    </location>
</feature>
<gene>
    <name evidence="9" type="ORF">HOLDEFILI_01070</name>
</gene>
<dbReference type="AlphaFoldDB" id="B9Y5I8"/>
<keyword evidence="2 7" id="KW-0813">Transport</keyword>
<evidence type="ECO:0000313" key="10">
    <source>
        <dbReference type="Proteomes" id="UP000005950"/>
    </source>
</evidence>
<evidence type="ECO:0000256" key="4">
    <source>
        <dbReference type="ARBA" id="ARBA00022692"/>
    </source>
</evidence>
<dbReference type="GO" id="GO:0005886">
    <property type="term" value="C:plasma membrane"/>
    <property type="evidence" value="ECO:0007669"/>
    <property type="project" value="UniProtKB-SubCell"/>
</dbReference>
<keyword evidence="6 7" id="KW-0472">Membrane</keyword>
<dbReference type="HOGENOM" id="CLU_064254_1_2_9"/>
<comment type="caution">
    <text evidence="9">The sequence shown here is derived from an EMBL/GenBank/DDBJ whole genome shotgun (WGS) entry which is preliminary data.</text>
</comment>
<dbReference type="RefSeq" id="WP_006058279.1">
    <property type="nucleotide sequence ID" value="NZ_GG657553.1"/>
</dbReference>
<reference evidence="9 10" key="2">
    <citation type="submission" date="2009-02" db="EMBL/GenBank/DDBJ databases">
        <title>Draft genome sequence of Holdemania filiformis DSM 12042.</title>
        <authorList>
            <person name="Sudarsanam P."/>
            <person name="Ley R."/>
            <person name="Guruge J."/>
            <person name="Turnbaugh P.J."/>
            <person name="Mahowald M."/>
            <person name="Liep D."/>
            <person name="Gordon J."/>
        </authorList>
    </citation>
    <scope>NUCLEOTIDE SEQUENCE [LARGE SCALE GENOMIC DNA]</scope>
    <source>
        <strain evidence="9 10">DSM 12042</strain>
    </source>
</reference>
<evidence type="ECO:0000313" key="9">
    <source>
        <dbReference type="EMBL" id="EEF68746.1"/>
    </source>
</evidence>
<dbReference type="Pfam" id="PF00528">
    <property type="entry name" value="BPD_transp_1"/>
    <property type="match status" value="1"/>
</dbReference>
<dbReference type="GO" id="GO:0055085">
    <property type="term" value="P:transmembrane transport"/>
    <property type="evidence" value="ECO:0007669"/>
    <property type="project" value="InterPro"/>
</dbReference>
<dbReference type="PROSITE" id="PS50928">
    <property type="entry name" value="ABC_TM1"/>
    <property type="match status" value="1"/>
</dbReference>
<evidence type="ECO:0000256" key="3">
    <source>
        <dbReference type="ARBA" id="ARBA00022475"/>
    </source>
</evidence>
<comment type="subcellular location">
    <subcellularLocation>
        <location evidence="1 7">Cell membrane</location>
        <topology evidence="1 7">Multi-pass membrane protein</topology>
    </subcellularLocation>
</comment>
<keyword evidence="4 7" id="KW-0812">Transmembrane</keyword>
<protein>
    <submittedName>
        <fullName evidence="9">Phosphonates ABC transporter, permease family protein</fullName>
    </submittedName>
</protein>
<dbReference type="PANTHER" id="PTHR30043:SF1">
    <property type="entry name" value="ABC TRANSPORT SYSTEM PERMEASE PROTEIN P69"/>
    <property type="match status" value="1"/>
</dbReference>
<dbReference type="InterPro" id="IPR035906">
    <property type="entry name" value="MetI-like_sf"/>
</dbReference>